<accession>A0A6G1JV67</accession>
<name>A0A6G1JV67_9PLEO</name>
<feature type="region of interest" description="Disordered" evidence="1">
    <location>
        <begin position="1"/>
        <end position="147"/>
    </location>
</feature>
<feature type="compositionally biased region" description="Polar residues" evidence="1">
    <location>
        <begin position="31"/>
        <end position="41"/>
    </location>
</feature>
<proteinExistence type="predicted"/>
<organism evidence="2 3">
    <name type="scientific">Pleomassaria siparia CBS 279.74</name>
    <dbReference type="NCBI Taxonomy" id="1314801"/>
    <lineage>
        <taxon>Eukaryota</taxon>
        <taxon>Fungi</taxon>
        <taxon>Dikarya</taxon>
        <taxon>Ascomycota</taxon>
        <taxon>Pezizomycotina</taxon>
        <taxon>Dothideomycetes</taxon>
        <taxon>Pleosporomycetidae</taxon>
        <taxon>Pleosporales</taxon>
        <taxon>Pleomassariaceae</taxon>
        <taxon>Pleomassaria</taxon>
    </lineage>
</organism>
<evidence type="ECO:0000313" key="2">
    <source>
        <dbReference type="EMBL" id="KAF2704172.1"/>
    </source>
</evidence>
<sequence length="147" mass="16257">MISFSSSPQEPKVGMPAERKPVQPSPKTVVLQPSTPRSSSRLSKELKIAHCNLNQQHSHARRRRHATPLSLDGEDEVSSPTASKQENEPCMKKEEAGTQRQTPSTPTPKKGSQAQGLSKQEMAPRKKALSKVFPRKYTYSKLNASPN</sequence>
<keyword evidence="3" id="KW-1185">Reference proteome</keyword>
<evidence type="ECO:0000313" key="3">
    <source>
        <dbReference type="Proteomes" id="UP000799428"/>
    </source>
</evidence>
<dbReference type="EMBL" id="MU005783">
    <property type="protein sequence ID" value="KAF2704172.1"/>
    <property type="molecule type" value="Genomic_DNA"/>
</dbReference>
<dbReference type="AlphaFoldDB" id="A0A6G1JV67"/>
<gene>
    <name evidence="2" type="ORF">K504DRAFT_462751</name>
</gene>
<reference evidence="2" key="1">
    <citation type="journal article" date="2020" name="Stud. Mycol.">
        <title>101 Dothideomycetes genomes: a test case for predicting lifestyles and emergence of pathogens.</title>
        <authorList>
            <person name="Haridas S."/>
            <person name="Albert R."/>
            <person name="Binder M."/>
            <person name="Bloem J."/>
            <person name="Labutti K."/>
            <person name="Salamov A."/>
            <person name="Andreopoulos B."/>
            <person name="Baker S."/>
            <person name="Barry K."/>
            <person name="Bills G."/>
            <person name="Bluhm B."/>
            <person name="Cannon C."/>
            <person name="Castanera R."/>
            <person name="Culley D."/>
            <person name="Daum C."/>
            <person name="Ezra D."/>
            <person name="Gonzalez J."/>
            <person name="Henrissat B."/>
            <person name="Kuo A."/>
            <person name="Liang C."/>
            <person name="Lipzen A."/>
            <person name="Lutzoni F."/>
            <person name="Magnuson J."/>
            <person name="Mondo S."/>
            <person name="Nolan M."/>
            <person name="Ohm R."/>
            <person name="Pangilinan J."/>
            <person name="Park H.-J."/>
            <person name="Ramirez L."/>
            <person name="Alfaro M."/>
            <person name="Sun H."/>
            <person name="Tritt A."/>
            <person name="Yoshinaga Y."/>
            <person name="Zwiers L.-H."/>
            <person name="Turgeon B."/>
            <person name="Goodwin S."/>
            <person name="Spatafora J."/>
            <person name="Crous P."/>
            <person name="Grigoriev I."/>
        </authorList>
    </citation>
    <scope>NUCLEOTIDE SEQUENCE</scope>
    <source>
        <strain evidence="2">CBS 279.74</strain>
    </source>
</reference>
<protein>
    <submittedName>
        <fullName evidence="2">Uncharacterized protein</fullName>
    </submittedName>
</protein>
<evidence type="ECO:0000256" key="1">
    <source>
        <dbReference type="SAM" id="MobiDB-lite"/>
    </source>
</evidence>
<dbReference type="Proteomes" id="UP000799428">
    <property type="component" value="Unassembled WGS sequence"/>
</dbReference>
<feature type="compositionally biased region" description="Basic and acidic residues" evidence="1">
    <location>
        <begin position="85"/>
        <end position="97"/>
    </location>
</feature>